<dbReference type="EMBL" id="WTYW01000005">
    <property type="protein sequence ID" value="MXO86942.1"/>
    <property type="molecule type" value="Genomic_DNA"/>
</dbReference>
<comment type="caution">
    <text evidence="1">The sequence shown here is derived from an EMBL/GenBank/DDBJ whole genome shotgun (WGS) entry which is preliminary data.</text>
</comment>
<reference evidence="1 2" key="1">
    <citation type="submission" date="2019-12" db="EMBL/GenBank/DDBJ databases">
        <title>Genomic-based taxomic classification of the family Erythrobacteraceae.</title>
        <authorList>
            <person name="Xu L."/>
        </authorList>
    </citation>
    <scope>NUCLEOTIDE SEQUENCE [LARGE SCALE GENOMIC DNA]</scope>
    <source>
        <strain evidence="1 2">MCCC 1A09962</strain>
    </source>
</reference>
<proteinExistence type="predicted"/>
<dbReference type="Proteomes" id="UP000433104">
    <property type="component" value="Unassembled WGS sequence"/>
</dbReference>
<accession>A0A844ZI64</accession>
<evidence type="ECO:0000313" key="1">
    <source>
        <dbReference type="EMBL" id="MXO86942.1"/>
    </source>
</evidence>
<dbReference type="OrthoDB" id="7582310at2"/>
<sequence>MPMVDPATAAMADRLTMEQQTALRCSALFAIVARQQANGNAEALAYPDVATRGREYMVRSMARLMDEEGLDRATVSRLLSAQAQALWDNGQALDEMVPPCLSLLEVSGL</sequence>
<protein>
    <submittedName>
        <fullName evidence="1">Uncharacterized protein</fullName>
    </submittedName>
</protein>
<name>A0A844ZI64_9SPHN</name>
<gene>
    <name evidence="1" type="ORF">GRI38_12985</name>
</gene>
<dbReference type="AlphaFoldDB" id="A0A844ZI64"/>
<keyword evidence="2" id="KW-1185">Reference proteome</keyword>
<evidence type="ECO:0000313" key="2">
    <source>
        <dbReference type="Proteomes" id="UP000433104"/>
    </source>
</evidence>
<organism evidence="1 2">
    <name type="scientific">Parapontixanthobacter aurantiacus</name>
    <dbReference type="NCBI Taxonomy" id="1463599"/>
    <lineage>
        <taxon>Bacteria</taxon>
        <taxon>Pseudomonadati</taxon>
        <taxon>Pseudomonadota</taxon>
        <taxon>Alphaproteobacteria</taxon>
        <taxon>Sphingomonadales</taxon>
        <taxon>Erythrobacteraceae</taxon>
        <taxon>Parapontixanthobacter</taxon>
    </lineage>
</organism>